<comment type="caution">
    <text evidence="1">The sequence shown here is derived from an EMBL/GenBank/DDBJ whole genome shotgun (WGS) entry which is preliminary data.</text>
</comment>
<accession>A0A8J3I4T7</accession>
<dbReference type="EMBL" id="BNJF01000003">
    <property type="protein sequence ID" value="GHO47491.1"/>
    <property type="molecule type" value="Genomic_DNA"/>
</dbReference>
<reference evidence="1" key="1">
    <citation type="submission" date="2020-10" db="EMBL/GenBank/DDBJ databases">
        <title>Taxonomic study of unclassified bacteria belonging to the class Ktedonobacteria.</title>
        <authorList>
            <person name="Yabe S."/>
            <person name="Wang C.M."/>
            <person name="Zheng Y."/>
            <person name="Sakai Y."/>
            <person name="Cavaletti L."/>
            <person name="Monciardini P."/>
            <person name="Donadio S."/>
        </authorList>
    </citation>
    <scope>NUCLEOTIDE SEQUENCE</scope>
    <source>
        <strain evidence="1">SOSP1-1</strain>
    </source>
</reference>
<evidence type="ECO:0000313" key="1">
    <source>
        <dbReference type="EMBL" id="GHO47491.1"/>
    </source>
</evidence>
<dbReference type="AlphaFoldDB" id="A0A8J3I4T7"/>
<dbReference type="InterPro" id="IPR036188">
    <property type="entry name" value="FAD/NAD-bd_sf"/>
</dbReference>
<evidence type="ECO:0000313" key="2">
    <source>
        <dbReference type="Proteomes" id="UP000612362"/>
    </source>
</evidence>
<dbReference type="Proteomes" id="UP000612362">
    <property type="component" value="Unassembled WGS sequence"/>
</dbReference>
<dbReference type="RefSeq" id="WP_236031604.1">
    <property type="nucleotide sequence ID" value="NZ_BNJF01000003.1"/>
</dbReference>
<dbReference type="Gene3D" id="3.50.50.60">
    <property type="entry name" value="FAD/NAD(P)-binding domain"/>
    <property type="match status" value="1"/>
</dbReference>
<name>A0A8J3I4T7_9CHLR</name>
<sequence length="67" mass="7403">MMVTSTRLAYLARRDTEYGIHIGPVSVDLQAVRQRKQGIVEGARNGYQNRLTATQGRHLHPSALADG</sequence>
<protein>
    <submittedName>
        <fullName evidence="1">Uncharacterized protein</fullName>
    </submittedName>
</protein>
<proteinExistence type="predicted"/>
<gene>
    <name evidence="1" type="ORF">KSX_56540</name>
</gene>
<keyword evidence="2" id="KW-1185">Reference proteome</keyword>
<organism evidence="1 2">
    <name type="scientific">Ktedonospora formicarum</name>
    <dbReference type="NCBI Taxonomy" id="2778364"/>
    <lineage>
        <taxon>Bacteria</taxon>
        <taxon>Bacillati</taxon>
        <taxon>Chloroflexota</taxon>
        <taxon>Ktedonobacteria</taxon>
        <taxon>Ktedonobacterales</taxon>
        <taxon>Ktedonobacteraceae</taxon>
        <taxon>Ktedonospora</taxon>
    </lineage>
</organism>